<keyword evidence="5 8" id="KW-0689">Ribosomal protein</keyword>
<evidence type="ECO:0000256" key="3">
    <source>
        <dbReference type="ARBA" id="ARBA00022730"/>
    </source>
</evidence>
<proteinExistence type="inferred from homology"/>
<comment type="similarity">
    <text evidence="2 8">Belongs to the bacterial ribosomal protein bS20 family.</text>
</comment>
<dbReference type="GO" id="GO:0070181">
    <property type="term" value="F:small ribosomal subunit rRNA binding"/>
    <property type="evidence" value="ECO:0007669"/>
    <property type="project" value="TreeGrafter"/>
</dbReference>
<name>A0A5B9EB63_9BACT</name>
<dbReference type="PANTHER" id="PTHR33398:SF1">
    <property type="entry name" value="SMALL RIBOSOMAL SUBUNIT PROTEIN BS20C"/>
    <property type="match status" value="1"/>
</dbReference>
<evidence type="ECO:0000313" key="10">
    <source>
        <dbReference type="EMBL" id="QEE29413.1"/>
    </source>
</evidence>
<dbReference type="FunFam" id="1.20.58.110:FF:000001">
    <property type="entry name" value="30S ribosomal protein S20"/>
    <property type="match status" value="1"/>
</dbReference>
<evidence type="ECO:0000256" key="2">
    <source>
        <dbReference type="ARBA" id="ARBA00007634"/>
    </source>
</evidence>
<organism evidence="10 11">
    <name type="scientific">Terriglobus albidus</name>
    <dbReference type="NCBI Taxonomy" id="1592106"/>
    <lineage>
        <taxon>Bacteria</taxon>
        <taxon>Pseudomonadati</taxon>
        <taxon>Acidobacteriota</taxon>
        <taxon>Terriglobia</taxon>
        <taxon>Terriglobales</taxon>
        <taxon>Acidobacteriaceae</taxon>
        <taxon>Terriglobus</taxon>
    </lineage>
</organism>
<dbReference type="InterPro" id="IPR036510">
    <property type="entry name" value="Ribosomal_bS20_sf"/>
</dbReference>
<feature type="region of interest" description="Disordered" evidence="9">
    <location>
        <begin position="1"/>
        <end position="29"/>
    </location>
</feature>
<keyword evidence="4 8" id="KW-0694">RNA-binding</keyword>
<dbReference type="KEGG" id="talb:FTW19_16250"/>
<feature type="region of interest" description="Disordered" evidence="9">
    <location>
        <begin position="90"/>
        <end position="109"/>
    </location>
</feature>
<dbReference type="OrthoDB" id="9808392at2"/>
<dbReference type="HAMAP" id="MF_00500">
    <property type="entry name" value="Ribosomal_bS20"/>
    <property type="match status" value="1"/>
</dbReference>
<dbReference type="PANTHER" id="PTHR33398">
    <property type="entry name" value="30S RIBOSOMAL PROTEIN S20"/>
    <property type="match status" value="1"/>
</dbReference>
<evidence type="ECO:0000256" key="1">
    <source>
        <dbReference type="ARBA" id="ARBA00003134"/>
    </source>
</evidence>
<accession>A0A5B9EB63</accession>
<sequence length="109" mass="11594">MANHVSSLKRARQTERKTAVNRANKSKLRGSLRELRESLVAGDATAAAEQFKATVSVLDKSVQKGVLHKNTASRYKSRLAARLKNAATATPVAATAAKAKPAKKAAKKA</sequence>
<reference evidence="10 11" key="1">
    <citation type="submission" date="2019-08" db="EMBL/GenBank/DDBJ databases">
        <title>Complete genome sequence of Terriglobus albidus strain ORNL.</title>
        <authorList>
            <person name="Podar M."/>
        </authorList>
    </citation>
    <scope>NUCLEOTIDE SEQUENCE [LARGE SCALE GENOMIC DNA]</scope>
    <source>
        <strain evidence="10 11">ORNL</strain>
    </source>
</reference>
<evidence type="ECO:0000256" key="9">
    <source>
        <dbReference type="SAM" id="MobiDB-lite"/>
    </source>
</evidence>
<dbReference type="GO" id="GO:0015935">
    <property type="term" value="C:small ribosomal subunit"/>
    <property type="evidence" value="ECO:0007669"/>
    <property type="project" value="TreeGrafter"/>
</dbReference>
<dbReference type="GO" id="GO:0005829">
    <property type="term" value="C:cytosol"/>
    <property type="evidence" value="ECO:0007669"/>
    <property type="project" value="TreeGrafter"/>
</dbReference>
<dbReference type="GO" id="GO:0006412">
    <property type="term" value="P:translation"/>
    <property type="evidence" value="ECO:0007669"/>
    <property type="project" value="UniProtKB-UniRule"/>
</dbReference>
<dbReference type="EMBL" id="CP042806">
    <property type="protein sequence ID" value="QEE29413.1"/>
    <property type="molecule type" value="Genomic_DNA"/>
</dbReference>
<evidence type="ECO:0000313" key="11">
    <source>
        <dbReference type="Proteomes" id="UP000321820"/>
    </source>
</evidence>
<protein>
    <recommendedName>
        <fullName evidence="7 8">Small ribosomal subunit protein bS20</fullName>
    </recommendedName>
</protein>
<dbReference type="Pfam" id="PF01649">
    <property type="entry name" value="Ribosomal_S20p"/>
    <property type="match status" value="1"/>
</dbReference>
<evidence type="ECO:0000256" key="5">
    <source>
        <dbReference type="ARBA" id="ARBA00022980"/>
    </source>
</evidence>
<dbReference type="Gene3D" id="1.20.58.110">
    <property type="entry name" value="Ribosomal protein S20"/>
    <property type="match status" value="1"/>
</dbReference>
<dbReference type="Proteomes" id="UP000321820">
    <property type="component" value="Chromosome"/>
</dbReference>
<comment type="function">
    <text evidence="1 8">Binds directly to 16S ribosomal RNA.</text>
</comment>
<dbReference type="GO" id="GO:0003735">
    <property type="term" value="F:structural constituent of ribosome"/>
    <property type="evidence" value="ECO:0007669"/>
    <property type="project" value="InterPro"/>
</dbReference>
<evidence type="ECO:0000256" key="7">
    <source>
        <dbReference type="ARBA" id="ARBA00035136"/>
    </source>
</evidence>
<evidence type="ECO:0000256" key="4">
    <source>
        <dbReference type="ARBA" id="ARBA00022884"/>
    </source>
</evidence>
<evidence type="ECO:0000256" key="8">
    <source>
        <dbReference type="HAMAP-Rule" id="MF_00500"/>
    </source>
</evidence>
<gene>
    <name evidence="8" type="primary">rpsT</name>
    <name evidence="10" type="ORF">FTW19_16250</name>
</gene>
<keyword evidence="6 8" id="KW-0687">Ribonucleoprotein</keyword>
<dbReference type="RefSeq" id="WP_147648605.1">
    <property type="nucleotide sequence ID" value="NZ_CP042806.1"/>
</dbReference>
<dbReference type="AlphaFoldDB" id="A0A5B9EB63"/>
<dbReference type="SUPFAM" id="SSF46992">
    <property type="entry name" value="Ribosomal protein S20"/>
    <property type="match status" value="1"/>
</dbReference>
<keyword evidence="11" id="KW-1185">Reference proteome</keyword>
<dbReference type="InterPro" id="IPR002583">
    <property type="entry name" value="Ribosomal_bS20"/>
</dbReference>
<keyword evidence="3 8" id="KW-0699">rRNA-binding</keyword>
<evidence type="ECO:0000256" key="6">
    <source>
        <dbReference type="ARBA" id="ARBA00023274"/>
    </source>
</evidence>
<feature type="compositionally biased region" description="Low complexity" evidence="9">
    <location>
        <begin position="90"/>
        <end position="99"/>
    </location>
</feature>
<feature type="compositionally biased region" description="Basic residues" evidence="9">
    <location>
        <begin position="100"/>
        <end position="109"/>
    </location>
</feature>
<dbReference type="NCBIfam" id="TIGR00029">
    <property type="entry name" value="S20"/>
    <property type="match status" value="1"/>
</dbReference>